<proteinExistence type="predicted"/>
<dbReference type="EMBL" id="JALGBH010000002">
    <property type="protein sequence ID" value="MCJ0743546.1"/>
    <property type="molecule type" value="Genomic_DNA"/>
</dbReference>
<feature type="domain" description="HTH araC/xylS-type" evidence="4">
    <location>
        <begin position="182"/>
        <end position="261"/>
    </location>
</feature>
<evidence type="ECO:0000313" key="5">
    <source>
        <dbReference type="EMBL" id="MCJ0743546.1"/>
    </source>
</evidence>
<organism evidence="5 6">
    <name type="scientific">Pedobacter montanisoli</name>
    <dbReference type="NCBI Taxonomy" id="2923277"/>
    <lineage>
        <taxon>Bacteria</taxon>
        <taxon>Pseudomonadati</taxon>
        <taxon>Bacteroidota</taxon>
        <taxon>Sphingobacteriia</taxon>
        <taxon>Sphingobacteriales</taxon>
        <taxon>Sphingobacteriaceae</taxon>
        <taxon>Pedobacter</taxon>
    </lineage>
</organism>
<dbReference type="PANTHER" id="PTHR46796">
    <property type="entry name" value="HTH-TYPE TRANSCRIPTIONAL ACTIVATOR RHAS-RELATED"/>
    <property type="match status" value="1"/>
</dbReference>
<evidence type="ECO:0000256" key="1">
    <source>
        <dbReference type="ARBA" id="ARBA00023015"/>
    </source>
</evidence>
<dbReference type="PANTHER" id="PTHR46796:SF13">
    <property type="entry name" value="HTH-TYPE TRANSCRIPTIONAL ACTIVATOR RHAS"/>
    <property type="match status" value="1"/>
</dbReference>
<reference evidence="5" key="1">
    <citation type="submission" date="2022-03" db="EMBL/GenBank/DDBJ databases">
        <authorList>
            <person name="Woo C.Y."/>
        </authorList>
    </citation>
    <scope>NUCLEOTIDE SEQUENCE</scope>
    <source>
        <strain evidence="5">CYS-01</strain>
    </source>
</reference>
<name>A0ABS9ZYZ8_9SPHI</name>
<dbReference type="RefSeq" id="WP_243362763.1">
    <property type="nucleotide sequence ID" value="NZ_JALGBH010000002.1"/>
</dbReference>
<evidence type="ECO:0000256" key="3">
    <source>
        <dbReference type="ARBA" id="ARBA00023163"/>
    </source>
</evidence>
<evidence type="ECO:0000256" key="2">
    <source>
        <dbReference type="ARBA" id="ARBA00023125"/>
    </source>
</evidence>
<dbReference type="InterPro" id="IPR050204">
    <property type="entry name" value="AraC_XylS_family_regulators"/>
</dbReference>
<dbReference type="PROSITE" id="PS01124">
    <property type="entry name" value="HTH_ARAC_FAMILY_2"/>
    <property type="match status" value="1"/>
</dbReference>
<dbReference type="Gene3D" id="1.10.10.60">
    <property type="entry name" value="Homeodomain-like"/>
    <property type="match status" value="1"/>
</dbReference>
<keyword evidence="2" id="KW-0238">DNA-binding</keyword>
<protein>
    <submittedName>
        <fullName evidence="5">Helix-turn-helix domain-containing protein</fullName>
    </submittedName>
</protein>
<gene>
    <name evidence="5" type="ORF">MMF97_12555</name>
</gene>
<keyword evidence="6" id="KW-1185">Reference proteome</keyword>
<keyword evidence="3" id="KW-0804">Transcription</keyword>
<sequence>MELFKTFKPQNSLLQKYVSYYYIDIASKPEYYNEYTCYPHYNSTVSIYKNHSCTLLKNHSIIEYDHHAQPLQIFTPLRDDILSVTQKGPVYKIAIVFEPFGINQFITNPCLTDRKVSPDFRLFSAQEIDVLLRETNEEKLVALLDHYLLAKFNEITHPYITYALKAFHDSEGECLIDDLAEKKIGISRKQFNRLFKQYIGVSPQTYRSIVRFRKLMHYKLYQDKLQNYTMLSAEAHYADQSHFIKSCKKLTGLTPSQFFNKGKLIGSEDTFWSFKS</sequence>
<keyword evidence="1" id="KW-0805">Transcription regulation</keyword>
<dbReference type="InterPro" id="IPR018060">
    <property type="entry name" value="HTH_AraC"/>
</dbReference>
<evidence type="ECO:0000313" key="6">
    <source>
        <dbReference type="Proteomes" id="UP001165460"/>
    </source>
</evidence>
<dbReference type="SMART" id="SM00342">
    <property type="entry name" value="HTH_ARAC"/>
    <property type="match status" value="1"/>
</dbReference>
<dbReference type="Proteomes" id="UP001165460">
    <property type="component" value="Unassembled WGS sequence"/>
</dbReference>
<dbReference type="Pfam" id="PF12833">
    <property type="entry name" value="HTH_18"/>
    <property type="match status" value="1"/>
</dbReference>
<evidence type="ECO:0000259" key="4">
    <source>
        <dbReference type="PROSITE" id="PS01124"/>
    </source>
</evidence>
<accession>A0ABS9ZYZ8</accession>
<comment type="caution">
    <text evidence="5">The sequence shown here is derived from an EMBL/GenBank/DDBJ whole genome shotgun (WGS) entry which is preliminary data.</text>
</comment>